<dbReference type="AlphaFoldDB" id="T1FI29"/>
<dbReference type="InterPro" id="IPR007110">
    <property type="entry name" value="Ig-like_dom"/>
</dbReference>
<accession>T1FI29</accession>
<feature type="domain" description="Ig-like" evidence="4">
    <location>
        <begin position="17"/>
        <end position="99"/>
    </location>
</feature>
<dbReference type="InterPro" id="IPR003599">
    <property type="entry name" value="Ig_sub"/>
</dbReference>
<dbReference type="Gene3D" id="2.60.40.10">
    <property type="entry name" value="Immunoglobulins"/>
    <property type="match status" value="1"/>
</dbReference>
<dbReference type="Pfam" id="PF13927">
    <property type="entry name" value="Ig_3"/>
    <property type="match status" value="1"/>
</dbReference>
<dbReference type="PANTHER" id="PTHR45080:SF8">
    <property type="entry name" value="IG-LIKE DOMAIN-CONTAINING PROTEIN"/>
    <property type="match status" value="1"/>
</dbReference>
<dbReference type="GeneID" id="20208478"/>
<dbReference type="OrthoDB" id="6234674at2759"/>
<dbReference type="Proteomes" id="UP000015101">
    <property type="component" value="Unassembled WGS sequence"/>
</dbReference>
<name>T1FI29_HELRO</name>
<keyword evidence="1" id="KW-0732">Signal</keyword>
<dbReference type="HOGENOM" id="CLU_1497866_0_0_1"/>
<dbReference type="KEGG" id="hro:HELRODRAFT_182339"/>
<dbReference type="PANTHER" id="PTHR45080">
    <property type="entry name" value="CONTACTIN 5"/>
    <property type="match status" value="1"/>
</dbReference>
<sequence length="180" mass="20476">MLMEKSEGRDADDENLPRVISQPSLYGDPNHPNKFYLPRNLTGYLECHVDANPPVSTIVWSKNGSPVNSHSNPRYQVDTNGTLVIRDVRNSDEGLYTCQPYSFLGAGNTSELFQVYVRGTENENRLPSLITVFHNGCLVSSRLDTSRLDMPRLVSTSPVSSRYFSYHILERHHRHWVTPI</sequence>
<dbReference type="InParanoid" id="T1FI29"/>
<evidence type="ECO:0000256" key="3">
    <source>
        <dbReference type="SAM" id="MobiDB-lite"/>
    </source>
</evidence>
<dbReference type="CDD" id="cd00096">
    <property type="entry name" value="Ig"/>
    <property type="match status" value="1"/>
</dbReference>
<reference evidence="5 7" key="2">
    <citation type="journal article" date="2013" name="Nature">
        <title>Insights into bilaterian evolution from three spiralian genomes.</title>
        <authorList>
            <person name="Simakov O."/>
            <person name="Marletaz F."/>
            <person name="Cho S.J."/>
            <person name="Edsinger-Gonzales E."/>
            <person name="Havlak P."/>
            <person name="Hellsten U."/>
            <person name="Kuo D.H."/>
            <person name="Larsson T."/>
            <person name="Lv J."/>
            <person name="Arendt D."/>
            <person name="Savage R."/>
            <person name="Osoegawa K."/>
            <person name="de Jong P."/>
            <person name="Grimwood J."/>
            <person name="Chapman J.A."/>
            <person name="Shapiro H."/>
            <person name="Aerts A."/>
            <person name="Otillar R.P."/>
            <person name="Terry A.Y."/>
            <person name="Boore J.L."/>
            <person name="Grigoriev I.V."/>
            <person name="Lindberg D.R."/>
            <person name="Seaver E.C."/>
            <person name="Weisblat D.A."/>
            <person name="Putnam N.H."/>
            <person name="Rokhsar D.S."/>
        </authorList>
    </citation>
    <scope>NUCLEOTIDE SEQUENCE</scope>
</reference>
<evidence type="ECO:0000313" key="5">
    <source>
        <dbReference type="EMBL" id="ESN90993.1"/>
    </source>
</evidence>
<dbReference type="InterPro" id="IPR003598">
    <property type="entry name" value="Ig_sub2"/>
</dbReference>
<dbReference type="EMBL" id="AMQM01008148">
    <property type="status" value="NOT_ANNOTATED_CDS"/>
    <property type="molecule type" value="Genomic_DNA"/>
</dbReference>
<keyword evidence="2" id="KW-1015">Disulfide bond</keyword>
<dbReference type="EnsemblMetazoa" id="HelroT182339">
    <property type="protein sequence ID" value="HelroP182339"/>
    <property type="gene ID" value="HelroG182339"/>
</dbReference>
<dbReference type="InterPro" id="IPR013783">
    <property type="entry name" value="Ig-like_fold"/>
</dbReference>
<evidence type="ECO:0000313" key="6">
    <source>
        <dbReference type="EnsemblMetazoa" id="HelroP182339"/>
    </source>
</evidence>
<reference evidence="6" key="3">
    <citation type="submission" date="2015-06" db="UniProtKB">
        <authorList>
            <consortium name="EnsemblMetazoa"/>
        </authorList>
    </citation>
    <scope>IDENTIFICATION</scope>
</reference>
<dbReference type="InterPro" id="IPR050958">
    <property type="entry name" value="Cell_Adh-Cytoskel_Orgn"/>
</dbReference>
<evidence type="ECO:0000259" key="4">
    <source>
        <dbReference type="PROSITE" id="PS50835"/>
    </source>
</evidence>
<dbReference type="RefSeq" id="XP_009030861.1">
    <property type="nucleotide sequence ID" value="XM_009032613.1"/>
</dbReference>
<organism evidence="6 7">
    <name type="scientific">Helobdella robusta</name>
    <name type="common">Californian leech</name>
    <dbReference type="NCBI Taxonomy" id="6412"/>
    <lineage>
        <taxon>Eukaryota</taxon>
        <taxon>Metazoa</taxon>
        <taxon>Spiralia</taxon>
        <taxon>Lophotrochozoa</taxon>
        <taxon>Annelida</taxon>
        <taxon>Clitellata</taxon>
        <taxon>Hirudinea</taxon>
        <taxon>Rhynchobdellida</taxon>
        <taxon>Glossiphoniidae</taxon>
        <taxon>Helobdella</taxon>
    </lineage>
</organism>
<proteinExistence type="predicted"/>
<evidence type="ECO:0000256" key="2">
    <source>
        <dbReference type="ARBA" id="ARBA00023157"/>
    </source>
</evidence>
<evidence type="ECO:0000256" key="1">
    <source>
        <dbReference type="ARBA" id="ARBA00022729"/>
    </source>
</evidence>
<evidence type="ECO:0000313" key="7">
    <source>
        <dbReference type="Proteomes" id="UP000015101"/>
    </source>
</evidence>
<gene>
    <name evidence="6" type="primary">20208478</name>
    <name evidence="5" type="ORF">HELRODRAFT_182339</name>
</gene>
<protein>
    <recommendedName>
        <fullName evidence="4">Ig-like domain-containing protein</fullName>
    </recommendedName>
</protein>
<feature type="region of interest" description="Disordered" evidence="3">
    <location>
        <begin position="1"/>
        <end position="25"/>
    </location>
</feature>
<dbReference type="SUPFAM" id="SSF48726">
    <property type="entry name" value="Immunoglobulin"/>
    <property type="match status" value="1"/>
</dbReference>
<dbReference type="CTD" id="20208478"/>
<dbReference type="InterPro" id="IPR036179">
    <property type="entry name" value="Ig-like_dom_sf"/>
</dbReference>
<dbReference type="STRING" id="6412.T1FI29"/>
<keyword evidence="7" id="KW-1185">Reference proteome</keyword>
<dbReference type="PROSITE" id="PS50835">
    <property type="entry name" value="IG_LIKE"/>
    <property type="match status" value="1"/>
</dbReference>
<dbReference type="SMART" id="SM00408">
    <property type="entry name" value="IGc2"/>
    <property type="match status" value="1"/>
</dbReference>
<dbReference type="EMBL" id="KB097731">
    <property type="protein sequence ID" value="ESN90993.1"/>
    <property type="molecule type" value="Genomic_DNA"/>
</dbReference>
<reference evidence="7" key="1">
    <citation type="submission" date="2012-12" db="EMBL/GenBank/DDBJ databases">
        <authorList>
            <person name="Hellsten U."/>
            <person name="Grimwood J."/>
            <person name="Chapman J.A."/>
            <person name="Shapiro H."/>
            <person name="Aerts A."/>
            <person name="Otillar R.P."/>
            <person name="Terry A.Y."/>
            <person name="Boore J.L."/>
            <person name="Simakov O."/>
            <person name="Marletaz F."/>
            <person name="Cho S.-J."/>
            <person name="Edsinger-Gonzales E."/>
            <person name="Havlak P."/>
            <person name="Kuo D.-H."/>
            <person name="Larsson T."/>
            <person name="Lv J."/>
            <person name="Arendt D."/>
            <person name="Savage R."/>
            <person name="Osoegawa K."/>
            <person name="de Jong P."/>
            <person name="Lindberg D.R."/>
            <person name="Seaver E.C."/>
            <person name="Weisblat D.A."/>
            <person name="Putnam N.H."/>
            <person name="Grigoriev I.V."/>
            <person name="Rokhsar D.S."/>
        </authorList>
    </citation>
    <scope>NUCLEOTIDE SEQUENCE</scope>
</reference>
<dbReference type="SMART" id="SM00409">
    <property type="entry name" value="IG"/>
    <property type="match status" value="1"/>
</dbReference>